<dbReference type="Gene3D" id="1.10.150.240">
    <property type="entry name" value="Putative phosphatase, domain 2"/>
    <property type="match status" value="1"/>
</dbReference>
<reference evidence="1 2" key="1">
    <citation type="journal article" date="2024" name="Nat. Commun.">
        <title>Phylogenomics reveals the evolutionary origins of lichenization in chlorophyte algae.</title>
        <authorList>
            <person name="Puginier C."/>
            <person name="Libourel C."/>
            <person name="Otte J."/>
            <person name="Skaloud P."/>
            <person name="Haon M."/>
            <person name="Grisel S."/>
            <person name="Petersen M."/>
            <person name="Berrin J.G."/>
            <person name="Delaux P.M."/>
            <person name="Dal Grande F."/>
            <person name="Keller J."/>
        </authorList>
    </citation>
    <scope>NUCLEOTIDE SEQUENCE [LARGE SCALE GENOMIC DNA]</scope>
    <source>
        <strain evidence="1 2">SAG 245.80</strain>
    </source>
</reference>
<proteinExistence type="predicted"/>
<dbReference type="InterPro" id="IPR036412">
    <property type="entry name" value="HAD-like_sf"/>
</dbReference>
<dbReference type="Pfam" id="PF13419">
    <property type="entry name" value="HAD_2"/>
    <property type="match status" value="1"/>
</dbReference>
<dbReference type="PANTHER" id="PTHR47108:SF1">
    <property type="entry name" value="5-AMINO-6-(5-PHOSPHO-D-RIBITYLAMINO)URACIL PHOSPHATASE, CHLOROPLASTIC"/>
    <property type="match status" value="1"/>
</dbReference>
<dbReference type="SUPFAM" id="SSF56784">
    <property type="entry name" value="HAD-like"/>
    <property type="match status" value="1"/>
</dbReference>
<dbReference type="Proteomes" id="UP001445335">
    <property type="component" value="Unassembled WGS sequence"/>
</dbReference>
<dbReference type="AlphaFoldDB" id="A0AAW1QCZ0"/>
<evidence type="ECO:0000313" key="2">
    <source>
        <dbReference type="Proteomes" id="UP001445335"/>
    </source>
</evidence>
<comment type="caution">
    <text evidence="1">The sequence shown here is derived from an EMBL/GenBank/DDBJ whole genome shotgun (WGS) entry which is preliminary data.</text>
</comment>
<name>A0AAW1QCZ0_9CHLO</name>
<organism evidence="1 2">
    <name type="scientific">Elliptochloris bilobata</name>
    <dbReference type="NCBI Taxonomy" id="381761"/>
    <lineage>
        <taxon>Eukaryota</taxon>
        <taxon>Viridiplantae</taxon>
        <taxon>Chlorophyta</taxon>
        <taxon>core chlorophytes</taxon>
        <taxon>Trebouxiophyceae</taxon>
        <taxon>Trebouxiophyceae incertae sedis</taxon>
        <taxon>Elliptochloris clade</taxon>
        <taxon>Elliptochloris</taxon>
    </lineage>
</organism>
<accession>A0AAW1QCZ0</accession>
<protein>
    <submittedName>
        <fullName evidence="1">Uncharacterized protein</fullName>
    </submittedName>
</protein>
<dbReference type="PANTHER" id="PTHR47108">
    <property type="entry name" value="5-AMINO-6-(5-PHOSPHO-D-RIBITYLAMINO)URACIL PHOSPHATASE, CHLOROPLASTIC"/>
    <property type="match status" value="1"/>
</dbReference>
<dbReference type="InterPro" id="IPR006439">
    <property type="entry name" value="HAD-SF_hydro_IA"/>
</dbReference>
<dbReference type="CDD" id="cd07505">
    <property type="entry name" value="HAD_BPGM-like"/>
    <property type="match status" value="1"/>
</dbReference>
<gene>
    <name evidence="1" type="ORF">WJX81_002466</name>
</gene>
<dbReference type="NCBIfam" id="TIGR01509">
    <property type="entry name" value="HAD-SF-IA-v3"/>
    <property type="match status" value="1"/>
</dbReference>
<dbReference type="InterPro" id="IPR023214">
    <property type="entry name" value="HAD_sf"/>
</dbReference>
<dbReference type="EMBL" id="JALJOU010000130">
    <property type="protein sequence ID" value="KAK9819089.1"/>
    <property type="molecule type" value="Genomic_DNA"/>
</dbReference>
<dbReference type="Gene3D" id="3.40.50.1000">
    <property type="entry name" value="HAD superfamily/HAD-like"/>
    <property type="match status" value="1"/>
</dbReference>
<sequence>MGAIFEYEGVVLADTSDLHSKAWLQLAAEEGKARPLQWALQRAQGMKDEQVVQEVFCWSRNPAEVRHLAARKEELYRALLGEHSPPVAPGVKLLLETLTKHQVPAALATSAPEARVRAALHGGGLDDLFMAVVTSEDVSRGRPDPEPYLLAAQQIGRPPVRCVIIGNSNQSVEAAREGGMAAVVVAGQQPLYELGAADLVVRQLDELSLVNLKQLFRNEAHVERGAPEPELQLEQEAEDVFEPLTFDHVW</sequence>
<dbReference type="InterPro" id="IPR023198">
    <property type="entry name" value="PGP-like_dom2"/>
</dbReference>
<keyword evidence="2" id="KW-1185">Reference proteome</keyword>
<dbReference type="InterPro" id="IPR041492">
    <property type="entry name" value="HAD_2"/>
</dbReference>
<evidence type="ECO:0000313" key="1">
    <source>
        <dbReference type="EMBL" id="KAK9819089.1"/>
    </source>
</evidence>